<sequence>MGRGEGGKPVEAMEGWRWMVMINPGLIITSTLQSMIFKNLEVRNWRIEEFIFCASFITAMVLVQLPYKEIDGNPVPIIIFDDHPSSSFHCFVLAVNFAFTGAVITICIRQDYRKVAKITRSVAIVFTTTAILILSRLKVPTTYNLAA</sequence>
<proteinExistence type="predicted"/>
<keyword evidence="1" id="KW-0812">Transmembrane</keyword>
<dbReference type="OrthoDB" id="1716910at2759"/>
<gene>
    <name evidence="2" type="ORF">BVC80_9011g55</name>
</gene>
<feature type="transmembrane region" description="Helical" evidence="1">
    <location>
        <begin position="86"/>
        <end position="106"/>
    </location>
</feature>
<feature type="transmembrane region" description="Helical" evidence="1">
    <location>
        <begin position="49"/>
        <end position="66"/>
    </location>
</feature>
<name>A0A200QQ03_MACCD</name>
<protein>
    <submittedName>
        <fullName evidence="2">Uncharacterized protein</fullName>
    </submittedName>
</protein>
<feature type="transmembrane region" description="Helical" evidence="1">
    <location>
        <begin position="16"/>
        <end position="37"/>
    </location>
</feature>
<comment type="caution">
    <text evidence="2">The sequence shown here is derived from an EMBL/GenBank/DDBJ whole genome shotgun (WGS) entry which is preliminary data.</text>
</comment>
<feature type="transmembrane region" description="Helical" evidence="1">
    <location>
        <begin position="118"/>
        <end position="137"/>
    </location>
</feature>
<dbReference type="EMBL" id="MVGT01001376">
    <property type="protein sequence ID" value="OVA12540.1"/>
    <property type="molecule type" value="Genomic_DNA"/>
</dbReference>
<dbReference type="Proteomes" id="UP000195402">
    <property type="component" value="Unassembled WGS sequence"/>
</dbReference>
<keyword evidence="3" id="KW-1185">Reference proteome</keyword>
<reference evidence="2 3" key="1">
    <citation type="journal article" date="2017" name="Mol. Plant">
        <title>The Genome of Medicinal Plant Macleaya cordata Provides New Insights into Benzylisoquinoline Alkaloids Metabolism.</title>
        <authorList>
            <person name="Liu X."/>
            <person name="Liu Y."/>
            <person name="Huang P."/>
            <person name="Ma Y."/>
            <person name="Qing Z."/>
            <person name="Tang Q."/>
            <person name="Cao H."/>
            <person name="Cheng P."/>
            <person name="Zheng Y."/>
            <person name="Yuan Z."/>
            <person name="Zhou Y."/>
            <person name="Liu J."/>
            <person name="Tang Z."/>
            <person name="Zhuo Y."/>
            <person name="Zhang Y."/>
            <person name="Yu L."/>
            <person name="Huang J."/>
            <person name="Yang P."/>
            <person name="Peng Q."/>
            <person name="Zhang J."/>
            <person name="Jiang W."/>
            <person name="Zhang Z."/>
            <person name="Lin K."/>
            <person name="Ro D.K."/>
            <person name="Chen X."/>
            <person name="Xiong X."/>
            <person name="Shang Y."/>
            <person name="Huang S."/>
            <person name="Zeng J."/>
        </authorList>
    </citation>
    <scope>NUCLEOTIDE SEQUENCE [LARGE SCALE GENOMIC DNA]</scope>
    <source>
        <strain evidence="3">cv. BLH2017</strain>
        <tissue evidence="2">Root</tissue>
    </source>
</reference>
<keyword evidence="1" id="KW-1133">Transmembrane helix</keyword>
<evidence type="ECO:0000313" key="3">
    <source>
        <dbReference type="Proteomes" id="UP000195402"/>
    </source>
</evidence>
<dbReference type="InParanoid" id="A0A200QQ03"/>
<evidence type="ECO:0000256" key="1">
    <source>
        <dbReference type="SAM" id="Phobius"/>
    </source>
</evidence>
<dbReference type="AlphaFoldDB" id="A0A200QQ03"/>
<evidence type="ECO:0000313" key="2">
    <source>
        <dbReference type="EMBL" id="OVA12540.1"/>
    </source>
</evidence>
<organism evidence="2 3">
    <name type="scientific">Macleaya cordata</name>
    <name type="common">Five-seeded plume-poppy</name>
    <name type="synonym">Bocconia cordata</name>
    <dbReference type="NCBI Taxonomy" id="56857"/>
    <lineage>
        <taxon>Eukaryota</taxon>
        <taxon>Viridiplantae</taxon>
        <taxon>Streptophyta</taxon>
        <taxon>Embryophyta</taxon>
        <taxon>Tracheophyta</taxon>
        <taxon>Spermatophyta</taxon>
        <taxon>Magnoliopsida</taxon>
        <taxon>Ranunculales</taxon>
        <taxon>Papaveraceae</taxon>
        <taxon>Papaveroideae</taxon>
        <taxon>Macleaya</taxon>
    </lineage>
</organism>
<accession>A0A200QQ03</accession>
<keyword evidence="1" id="KW-0472">Membrane</keyword>